<gene>
    <name evidence="2" type="ORF">J2X11_000937</name>
</gene>
<accession>A0ABU1ULR5</accession>
<feature type="transmembrane region" description="Helical" evidence="1">
    <location>
        <begin position="40"/>
        <end position="66"/>
    </location>
</feature>
<evidence type="ECO:0000256" key="1">
    <source>
        <dbReference type="SAM" id="Phobius"/>
    </source>
</evidence>
<name>A0ABU1ULR5_9ACTN</name>
<reference evidence="2 3" key="1">
    <citation type="submission" date="2023-07" db="EMBL/GenBank/DDBJ databases">
        <title>Sorghum-associated microbial communities from plants grown in Nebraska, USA.</title>
        <authorList>
            <person name="Schachtman D."/>
        </authorList>
    </citation>
    <scope>NUCLEOTIDE SEQUENCE [LARGE SCALE GENOMIC DNA]</scope>
    <source>
        <strain evidence="2 3">BE248</strain>
    </source>
</reference>
<keyword evidence="1" id="KW-0472">Membrane</keyword>
<evidence type="ECO:0000313" key="3">
    <source>
        <dbReference type="Proteomes" id="UP001257739"/>
    </source>
</evidence>
<organism evidence="2 3">
    <name type="scientific">Aeromicrobium panaciterrae</name>
    <dbReference type="NCBI Taxonomy" id="363861"/>
    <lineage>
        <taxon>Bacteria</taxon>
        <taxon>Bacillati</taxon>
        <taxon>Actinomycetota</taxon>
        <taxon>Actinomycetes</taxon>
        <taxon>Propionibacteriales</taxon>
        <taxon>Nocardioidaceae</taxon>
        <taxon>Aeromicrobium</taxon>
    </lineage>
</organism>
<feature type="transmembrane region" description="Helical" evidence="1">
    <location>
        <begin position="7"/>
        <end position="28"/>
    </location>
</feature>
<sequence>MKRGAIIGAITGGVLGVILGICIVWIGLVFDDSPDGIAPLIMFGLFAALMMTGFVATVGAVVGALAKAISKA</sequence>
<keyword evidence="1" id="KW-1133">Transmembrane helix</keyword>
<keyword evidence="1" id="KW-0812">Transmembrane</keyword>
<dbReference type="RefSeq" id="WP_309967287.1">
    <property type="nucleotide sequence ID" value="NZ_JAVDWH010000001.1"/>
</dbReference>
<evidence type="ECO:0000313" key="2">
    <source>
        <dbReference type="EMBL" id="MDR7086098.1"/>
    </source>
</evidence>
<comment type="caution">
    <text evidence="2">The sequence shown here is derived from an EMBL/GenBank/DDBJ whole genome shotgun (WGS) entry which is preliminary data.</text>
</comment>
<proteinExistence type="predicted"/>
<dbReference type="EMBL" id="JAVDWH010000001">
    <property type="protein sequence ID" value="MDR7086098.1"/>
    <property type="molecule type" value="Genomic_DNA"/>
</dbReference>
<keyword evidence="3" id="KW-1185">Reference proteome</keyword>
<protein>
    <submittedName>
        <fullName evidence="2">Mg/Co/Ni transporter MgtE</fullName>
    </submittedName>
</protein>
<dbReference type="Proteomes" id="UP001257739">
    <property type="component" value="Unassembled WGS sequence"/>
</dbReference>